<dbReference type="Pfam" id="PF13239">
    <property type="entry name" value="2TM"/>
    <property type="match status" value="1"/>
</dbReference>
<comment type="caution">
    <text evidence="3">The sequence shown here is derived from an EMBL/GenBank/DDBJ whole genome shotgun (WGS) entry which is preliminary data.</text>
</comment>
<evidence type="ECO:0000259" key="2">
    <source>
        <dbReference type="Pfam" id="PF13239"/>
    </source>
</evidence>
<sequence>MELTNEKTKMKNQCKLNIIMSIVKYLVVNAFLVFVNLMTTPNYLWVLWVIAGWGIGLILTIVTNYLEFKYNNK</sequence>
<evidence type="ECO:0000256" key="1">
    <source>
        <dbReference type="SAM" id="Phobius"/>
    </source>
</evidence>
<accession>A0A069DA86</accession>
<reference evidence="3 4" key="1">
    <citation type="journal article" date="2015" name="Microbes Environ.">
        <title>Distribution and evolution of nitrogen fixation genes in the phylum bacteroidetes.</title>
        <authorList>
            <person name="Inoue J."/>
            <person name="Oshima K."/>
            <person name="Suda W."/>
            <person name="Sakamoto M."/>
            <person name="Iino T."/>
            <person name="Noda S."/>
            <person name="Hongoh Y."/>
            <person name="Hattori M."/>
            <person name="Ohkuma M."/>
        </authorList>
    </citation>
    <scope>NUCLEOTIDE SEQUENCE [LARGE SCALE GENOMIC DNA]</scope>
    <source>
        <strain evidence="3 4">JCM 15093</strain>
    </source>
</reference>
<proteinExistence type="predicted"/>
<gene>
    <name evidence="3" type="ORF">JCM15093_2337</name>
</gene>
<dbReference type="InterPro" id="IPR025698">
    <property type="entry name" value="2TM_dom"/>
</dbReference>
<keyword evidence="1" id="KW-0812">Transmembrane</keyword>
<dbReference type="AlphaFoldDB" id="A0A069DA86"/>
<feature type="transmembrane region" description="Helical" evidence="1">
    <location>
        <begin position="43"/>
        <end position="66"/>
    </location>
</feature>
<dbReference type="EMBL" id="BAJS01000014">
    <property type="protein sequence ID" value="GAK37119.1"/>
    <property type="molecule type" value="Genomic_DNA"/>
</dbReference>
<feature type="transmembrane region" description="Helical" evidence="1">
    <location>
        <begin position="16"/>
        <end position="37"/>
    </location>
</feature>
<organism evidence="3 4">
    <name type="scientific">Bacteroides graminisolvens DSM 19988 = JCM 15093</name>
    <dbReference type="NCBI Taxonomy" id="1121097"/>
    <lineage>
        <taxon>Bacteria</taxon>
        <taxon>Pseudomonadati</taxon>
        <taxon>Bacteroidota</taxon>
        <taxon>Bacteroidia</taxon>
        <taxon>Bacteroidales</taxon>
        <taxon>Bacteroidaceae</taxon>
        <taxon>Bacteroides</taxon>
    </lineage>
</organism>
<keyword evidence="1" id="KW-0472">Membrane</keyword>
<keyword evidence="4" id="KW-1185">Reference proteome</keyword>
<keyword evidence="1" id="KW-1133">Transmembrane helix</keyword>
<evidence type="ECO:0000313" key="4">
    <source>
        <dbReference type="Proteomes" id="UP000027601"/>
    </source>
</evidence>
<evidence type="ECO:0000313" key="3">
    <source>
        <dbReference type="EMBL" id="GAK37119.1"/>
    </source>
</evidence>
<dbReference type="STRING" id="1121097.GCA_000428125_00877"/>
<protein>
    <recommendedName>
        <fullName evidence="2">2TM domain-containing protein</fullName>
    </recommendedName>
</protein>
<dbReference type="OrthoDB" id="8965954at2"/>
<dbReference type="RefSeq" id="WP_024996878.1">
    <property type="nucleotide sequence ID" value="NZ_ATZI01000001.1"/>
</dbReference>
<dbReference type="eggNOG" id="ENOG502ZIXC">
    <property type="taxonomic scope" value="Bacteria"/>
</dbReference>
<name>A0A069DA86_9BACE</name>
<dbReference type="Proteomes" id="UP000027601">
    <property type="component" value="Unassembled WGS sequence"/>
</dbReference>
<feature type="domain" description="2TM" evidence="2">
    <location>
        <begin position="22"/>
        <end position="71"/>
    </location>
</feature>